<dbReference type="InterPro" id="IPR036291">
    <property type="entry name" value="NAD(P)-bd_dom_sf"/>
</dbReference>
<dbReference type="EMBL" id="BTHG01000004">
    <property type="protein sequence ID" value="GMN89699.1"/>
    <property type="molecule type" value="Genomic_DNA"/>
</dbReference>
<accession>A0ABQ6PFI2</accession>
<dbReference type="SUPFAM" id="SSF51735">
    <property type="entry name" value="NAD(P)-binding Rossmann-fold domains"/>
    <property type="match status" value="1"/>
</dbReference>
<dbReference type="Gene3D" id="3.40.50.720">
    <property type="entry name" value="NAD(P)-binding Rossmann-like Domain"/>
    <property type="match status" value="1"/>
</dbReference>
<dbReference type="RefSeq" id="WP_407877465.1">
    <property type="nucleotide sequence ID" value="NZ_BTHG01000004.1"/>
</dbReference>
<comment type="caution">
    <text evidence="1">The sequence shown here is derived from an EMBL/GenBank/DDBJ whole genome shotgun (WGS) entry which is preliminary data.</text>
</comment>
<organism evidence="1 2">
    <name type="scientific">Francisella sciaenopsi</name>
    <dbReference type="NCBI Taxonomy" id="3055034"/>
    <lineage>
        <taxon>Bacteria</taxon>
        <taxon>Pseudomonadati</taxon>
        <taxon>Pseudomonadota</taxon>
        <taxon>Gammaproteobacteria</taxon>
        <taxon>Thiotrichales</taxon>
        <taxon>Francisellaceae</taxon>
        <taxon>Francisella</taxon>
    </lineage>
</organism>
<evidence type="ECO:0000313" key="2">
    <source>
        <dbReference type="Proteomes" id="UP001628164"/>
    </source>
</evidence>
<name>A0ABQ6PFI2_9GAMM</name>
<dbReference type="Proteomes" id="UP001628164">
    <property type="component" value="Unassembled WGS sequence"/>
</dbReference>
<gene>
    <name evidence="1" type="ORF">fsci_11850</name>
</gene>
<evidence type="ECO:0008006" key="3">
    <source>
        <dbReference type="Google" id="ProtNLM"/>
    </source>
</evidence>
<keyword evidence="2" id="KW-1185">Reference proteome</keyword>
<sequence length="230" mass="26956">MVVGGGQLAHAFQSYQFNDNVVIFASGVSNSNCTDQCEFDRERNLLERVLKNNLNKKMVYFSSCALSANDYPKSAYYEHKMRMEDLIKKLSNKYFIFRLPQLFGSLKSHNTIINYIYHSIKNNQKFNVYSDAYRYVIEVDDVKKFVDLYLISGELCSTIDIANPYRYKVLEIVEIFESLMNKKANITILQRKDKYILDLGKLYNFIERNNLNIEFGESYLKDKLGKKIID</sequence>
<evidence type="ECO:0000313" key="1">
    <source>
        <dbReference type="EMBL" id="GMN89699.1"/>
    </source>
</evidence>
<reference evidence="1 2" key="1">
    <citation type="journal article" date="2024" name="Dis. Aquat. Organ.">
        <title>Francisella sciaenopsi sp. nov. isolated from diseased red drum Sciaenops ocellatus in Florida, USA.</title>
        <authorList>
            <person name="Kawahara M."/>
            <person name="Cody T.T."/>
            <person name="Yanong R.P.E."/>
            <person name="Henderson E."/>
            <person name="Yazdi Z."/>
            <person name="Soto E."/>
        </authorList>
    </citation>
    <scope>NUCLEOTIDE SEQUENCE [LARGE SCALE GENOMIC DNA]</scope>
    <source>
        <strain evidence="1 2">R22-20-7</strain>
    </source>
</reference>
<proteinExistence type="predicted"/>
<protein>
    <recommendedName>
        <fullName evidence="3">NAD-dependent epimerase/dehydratase domain-containing protein</fullName>
    </recommendedName>
</protein>